<accession>A0ACA9QP78</accession>
<gene>
    <name evidence="1" type="ORF">DHETER_LOCUS15020</name>
</gene>
<dbReference type="Proteomes" id="UP000789702">
    <property type="component" value="Unassembled WGS sequence"/>
</dbReference>
<reference evidence="1" key="1">
    <citation type="submission" date="2021-06" db="EMBL/GenBank/DDBJ databases">
        <authorList>
            <person name="Kallberg Y."/>
            <person name="Tangrot J."/>
            <person name="Rosling A."/>
        </authorList>
    </citation>
    <scope>NUCLEOTIDE SEQUENCE</scope>
    <source>
        <strain evidence="1">IL203A</strain>
    </source>
</reference>
<feature type="non-terminal residue" evidence="1">
    <location>
        <position position="48"/>
    </location>
</feature>
<comment type="caution">
    <text evidence="1">The sequence shown here is derived from an EMBL/GenBank/DDBJ whole genome shotgun (WGS) entry which is preliminary data.</text>
</comment>
<name>A0ACA9QP78_9GLOM</name>
<organism evidence="1 2">
    <name type="scientific">Dentiscutata heterogama</name>
    <dbReference type="NCBI Taxonomy" id="1316150"/>
    <lineage>
        <taxon>Eukaryota</taxon>
        <taxon>Fungi</taxon>
        <taxon>Fungi incertae sedis</taxon>
        <taxon>Mucoromycota</taxon>
        <taxon>Glomeromycotina</taxon>
        <taxon>Glomeromycetes</taxon>
        <taxon>Diversisporales</taxon>
        <taxon>Gigasporaceae</taxon>
        <taxon>Dentiscutata</taxon>
    </lineage>
</organism>
<sequence>LSSDALVSGDHTGDLGSSKRIKECMTTYRYKTEERQGSTTAALQEAQF</sequence>
<proteinExistence type="predicted"/>
<protein>
    <submittedName>
        <fullName evidence="1">614_t:CDS:1</fullName>
    </submittedName>
</protein>
<dbReference type="EMBL" id="CAJVPU010049203">
    <property type="protein sequence ID" value="CAG8757006.1"/>
    <property type="molecule type" value="Genomic_DNA"/>
</dbReference>
<keyword evidence="2" id="KW-1185">Reference proteome</keyword>
<feature type="non-terminal residue" evidence="1">
    <location>
        <position position="1"/>
    </location>
</feature>
<evidence type="ECO:0000313" key="1">
    <source>
        <dbReference type="EMBL" id="CAG8757006.1"/>
    </source>
</evidence>
<evidence type="ECO:0000313" key="2">
    <source>
        <dbReference type="Proteomes" id="UP000789702"/>
    </source>
</evidence>